<name>K6DHM2_9BACI</name>
<dbReference type="RefSeq" id="WP_007085553.1">
    <property type="nucleotide sequence ID" value="NZ_AJLS01000074.1"/>
</dbReference>
<accession>K6DHM2</accession>
<feature type="transmembrane region" description="Helical" evidence="1">
    <location>
        <begin position="12"/>
        <end position="30"/>
    </location>
</feature>
<keyword evidence="3" id="KW-1185">Reference proteome</keyword>
<dbReference type="eggNOG" id="ENOG5033UX7">
    <property type="taxonomic scope" value="Bacteria"/>
</dbReference>
<feature type="transmembrane region" description="Helical" evidence="1">
    <location>
        <begin position="79"/>
        <end position="99"/>
    </location>
</feature>
<dbReference type="PATRIC" id="fig|1117379.3.peg.2644"/>
<keyword evidence="1" id="KW-0812">Transmembrane</keyword>
<organism evidence="2 3">
    <name type="scientific">Neobacillus bataviensis LMG 21833</name>
    <dbReference type="NCBI Taxonomy" id="1117379"/>
    <lineage>
        <taxon>Bacteria</taxon>
        <taxon>Bacillati</taxon>
        <taxon>Bacillota</taxon>
        <taxon>Bacilli</taxon>
        <taxon>Bacillales</taxon>
        <taxon>Bacillaceae</taxon>
        <taxon>Neobacillus</taxon>
    </lineage>
</organism>
<evidence type="ECO:0000313" key="3">
    <source>
        <dbReference type="Proteomes" id="UP000006316"/>
    </source>
</evidence>
<dbReference type="AlphaFoldDB" id="K6DHM2"/>
<reference evidence="2 3" key="1">
    <citation type="journal article" date="2012" name="Front. Microbiol.">
        <title>Redundancy and modularity in membrane-associated dissimilatory nitrate reduction in Bacillus.</title>
        <authorList>
            <person name="Heylen K."/>
            <person name="Keltjens J."/>
        </authorList>
    </citation>
    <scope>NUCLEOTIDE SEQUENCE [LARGE SCALE GENOMIC DNA]</scope>
    <source>
        <strain evidence="3">LMG 21833T</strain>
    </source>
</reference>
<evidence type="ECO:0000313" key="2">
    <source>
        <dbReference type="EMBL" id="EKN67593.1"/>
    </source>
</evidence>
<keyword evidence="1" id="KW-1133">Transmembrane helix</keyword>
<gene>
    <name evidence="2" type="ORF">BABA_12725</name>
</gene>
<evidence type="ECO:0008006" key="4">
    <source>
        <dbReference type="Google" id="ProtNLM"/>
    </source>
</evidence>
<protein>
    <recommendedName>
        <fullName evidence="4">DUF5673 domain-containing protein</fullName>
    </recommendedName>
</protein>
<comment type="caution">
    <text evidence="2">The sequence shown here is derived from an EMBL/GenBank/DDBJ whole genome shotgun (WGS) entry which is preliminary data.</text>
</comment>
<proteinExistence type="predicted"/>
<sequence>MSETVKEGMMIILTTFIFTILFIGGIYYLIRNLVNLKSAADLSADALYPVKENEFASIIIPNEWKQMEPLTKNTKSYRYVKWGTLAALVLLSILLVMVLTTDWLGSSYFSLAYLFFVIINSIRHRGNFFILEKGIILNGRFVPFNQIKHSETEQIVRWHALYGLDSKVNNAFKLTIKLKRTLFQPQFLVVENAAQLEQISALFHQKGVNFESKSA</sequence>
<dbReference type="STRING" id="1117379.BABA_12725"/>
<dbReference type="Proteomes" id="UP000006316">
    <property type="component" value="Unassembled WGS sequence"/>
</dbReference>
<dbReference type="EMBL" id="AJLS01000074">
    <property type="protein sequence ID" value="EKN67593.1"/>
    <property type="molecule type" value="Genomic_DNA"/>
</dbReference>
<dbReference type="OrthoDB" id="2865734at2"/>
<feature type="transmembrane region" description="Helical" evidence="1">
    <location>
        <begin position="105"/>
        <end position="122"/>
    </location>
</feature>
<evidence type="ECO:0000256" key="1">
    <source>
        <dbReference type="SAM" id="Phobius"/>
    </source>
</evidence>
<keyword evidence="1" id="KW-0472">Membrane</keyword>